<dbReference type="CDD" id="cd06558">
    <property type="entry name" value="crotonase-like"/>
    <property type="match status" value="1"/>
</dbReference>
<dbReference type="PROSITE" id="PS00166">
    <property type="entry name" value="ENOYL_COA_HYDRATASE"/>
    <property type="match status" value="1"/>
</dbReference>
<organism evidence="3 4">
    <name type="scientific">Natrialba hulunbeirensis JCM 10989</name>
    <dbReference type="NCBI Taxonomy" id="1227493"/>
    <lineage>
        <taxon>Archaea</taxon>
        <taxon>Methanobacteriati</taxon>
        <taxon>Methanobacteriota</taxon>
        <taxon>Stenosarchaea group</taxon>
        <taxon>Halobacteria</taxon>
        <taxon>Halobacteriales</taxon>
        <taxon>Natrialbaceae</taxon>
        <taxon>Natrialba</taxon>
    </lineage>
</organism>
<dbReference type="RefSeq" id="WP_006652399.1">
    <property type="nucleotide sequence ID" value="NZ_AOIM01000014.1"/>
</dbReference>
<dbReference type="InterPro" id="IPR029045">
    <property type="entry name" value="ClpP/crotonase-like_dom_sf"/>
</dbReference>
<dbReference type="PANTHER" id="PTHR11941:SF54">
    <property type="entry name" value="ENOYL-COA HYDRATASE, MITOCHONDRIAL"/>
    <property type="match status" value="1"/>
</dbReference>
<keyword evidence="4" id="KW-1185">Reference proteome</keyword>
<keyword evidence="3" id="KW-0413">Isomerase</keyword>
<dbReference type="GO" id="GO:0016853">
    <property type="term" value="F:isomerase activity"/>
    <property type="evidence" value="ECO:0007669"/>
    <property type="project" value="UniProtKB-KW"/>
</dbReference>
<dbReference type="OrthoDB" id="27846at2157"/>
<comment type="similarity">
    <text evidence="1 2">Belongs to the enoyl-CoA hydratase/isomerase family.</text>
</comment>
<evidence type="ECO:0000256" key="2">
    <source>
        <dbReference type="RuleBase" id="RU003707"/>
    </source>
</evidence>
<dbReference type="Pfam" id="PF00378">
    <property type="entry name" value="ECH_1"/>
    <property type="match status" value="1"/>
</dbReference>
<gene>
    <name evidence="3" type="ORF">C483_05793</name>
</gene>
<proteinExistence type="inferred from homology"/>
<dbReference type="InterPro" id="IPR001753">
    <property type="entry name" value="Enoyl-CoA_hydra/iso"/>
</dbReference>
<reference evidence="3 4" key="1">
    <citation type="journal article" date="2014" name="PLoS Genet.">
        <title>Phylogenetically driven sequencing of extremely halophilic archaea reveals strategies for static and dynamic osmo-response.</title>
        <authorList>
            <person name="Becker E.A."/>
            <person name="Seitzer P.M."/>
            <person name="Tritt A."/>
            <person name="Larsen D."/>
            <person name="Krusor M."/>
            <person name="Yao A.I."/>
            <person name="Wu D."/>
            <person name="Madern D."/>
            <person name="Eisen J.A."/>
            <person name="Darling A.E."/>
            <person name="Facciotti M.T."/>
        </authorList>
    </citation>
    <scope>NUCLEOTIDE SEQUENCE [LARGE SCALE GENOMIC DNA]</scope>
    <source>
        <strain evidence="3 4">JCM 10989</strain>
    </source>
</reference>
<dbReference type="SUPFAM" id="SSF52096">
    <property type="entry name" value="ClpP/crotonase"/>
    <property type="match status" value="1"/>
</dbReference>
<dbReference type="PATRIC" id="fig|1227493.4.peg.1131"/>
<dbReference type="EMBL" id="AOIM01000014">
    <property type="protein sequence ID" value="ELY93452.1"/>
    <property type="molecule type" value="Genomic_DNA"/>
</dbReference>
<protein>
    <submittedName>
        <fullName evidence="3">Enoyl-CoA hydratase/isomerase</fullName>
    </submittedName>
</protein>
<name>M0A6D8_9EURY</name>
<sequence>MDHDTEFDTTLASFDDDTGVGHITLNRPDSLNALNTQLREDLVGSLEWLESKNNETDGIALRAVIVEGAGGTFCAGADVTEFSDSSPGKQSGQSHYEFIAEFPAPVIAKVRGYCLGGGLETALACDFRFAHEESSFGFPEVNLGLLPGAGGVQYLAELADPSTAKELAMTGEHISAERAAEIDLANRVYGDDLDEETQAFAEQLASQPPLAIQSIKESAAISTQTGLEEGRAYDGRLFRSLLETNDHEEGARAFAEDEYEPEFKGR</sequence>
<comment type="caution">
    <text evidence="3">The sequence shown here is derived from an EMBL/GenBank/DDBJ whole genome shotgun (WGS) entry which is preliminary data.</text>
</comment>
<dbReference type="Gene3D" id="3.90.226.10">
    <property type="entry name" value="2-enoyl-CoA Hydratase, Chain A, domain 1"/>
    <property type="match status" value="1"/>
</dbReference>
<evidence type="ECO:0000313" key="4">
    <source>
        <dbReference type="Proteomes" id="UP000011519"/>
    </source>
</evidence>
<dbReference type="InterPro" id="IPR018376">
    <property type="entry name" value="Enoyl-CoA_hyd/isom_CS"/>
</dbReference>
<accession>M0A6D8</accession>
<dbReference type="GO" id="GO:0006635">
    <property type="term" value="P:fatty acid beta-oxidation"/>
    <property type="evidence" value="ECO:0007669"/>
    <property type="project" value="TreeGrafter"/>
</dbReference>
<evidence type="ECO:0000256" key="1">
    <source>
        <dbReference type="ARBA" id="ARBA00005254"/>
    </source>
</evidence>
<dbReference type="Proteomes" id="UP000011519">
    <property type="component" value="Unassembled WGS sequence"/>
</dbReference>
<dbReference type="PANTHER" id="PTHR11941">
    <property type="entry name" value="ENOYL-COA HYDRATASE-RELATED"/>
    <property type="match status" value="1"/>
</dbReference>
<evidence type="ECO:0000313" key="3">
    <source>
        <dbReference type="EMBL" id="ELY93452.1"/>
    </source>
</evidence>
<dbReference type="AlphaFoldDB" id="M0A6D8"/>
<dbReference type="STRING" id="1227493.C483_05793"/>